<evidence type="ECO:0008006" key="3">
    <source>
        <dbReference type="Google" id="ProtNLM"/>
    </source>
</evidence>
<gene>
    <name evidence="1" type="ORF">X801_06285</name>
</gene>
<dbReference type="EMBL" id="KV894782">
    <property type="protein sequence ID" value="OON17869.1"/>
    <property type="molecule type" value="Genomic_DNA"/>
</dbReference>
<proteinExistence type="predicted"/>
<sequence length="119" mass="12841">MSLIRCLEDAVSQGADIASLPHLQDYTADRQRAVAVIAVTLEVLNALYSRDAVYSKVFGTFNNLGAYEDSPLLRLANRLVVGIRGAGVSAIQSSALAKNFLMQVAVHGQFGFVDPELCR</sequence>
<accession>A0A1S8WTJ1</accession>
<name>A0A1S8WTJ1_OPIVI</name>
<protein>
    <recommendedName>
        <fullName evidence="3">FAD-binding domain-containing protein</fullName>
    </recommendedName>
</protein>
<evidence type="ECO:0000313" key="2">
    <source>
        <dbReference type="Proteomes" id="UP000243686"/>
    </source>
</evidence>
<keyword evidence="2" id="KW-1185">Reference proteome</keyword>
<dbReference type="AlphaFoldDB" id="A0A1S8WTJ1"/>
<evidence type="ECO:0000313" key="1">
    <source>
        <dbReference type="EMBL" id="OON17869.1"/>
    </source>
</evidence>
<dbReference type="Proteomes" id="UP000243686">
    <property type="component" value="Unassembled WGS sequence"/>
</dbReference>
<organism evidence="1 2">
    <name type="scientific">Opisthorchis viverrini</name>
    <name type="common">Southeast Asian liver fluke</name>
    <dbReference type="NCBI Taxonomy" id="6198"/>
    <lineage>
        <taxon>Eukaryota</taxon>
        <taxon>Metazoa</taxon>
        <taxon>Spiralia</taxon>
        <taxon>Lophotrochozoa</taxon>
        <taxon>Platyhelminthes</taxon>
        <taxon>Trematoda</taxon>
        <taxon>Digenea</taxon>
        <taxon>Opisthorchiida</taxon>
        <taxon>Opisthorchiata</taxon>
        <taxon>Opisthorchiidae</taxon>
        <taxon>Opisthorchis</taxon>
    </lineage>
</organism>
<reference evidence="1 2" key="1">
    <citation type="submission" date="2015-03" db="EMBL/GenBank/DDBJ databases">
        <title>Draft genome of the nematode, Opisthorchis viverrini.</title>
        <authorList>
            <person name="Mitreva M."/>
        </authorList>
    </citation>
    <scope>NUCLEOTIDE SEQUENCE [LARGE SCALE GENOMIC DNA]</scope>
    <source>
        <strain evidence="1">Khon Kaen</strain>
    </source>
</reference>